<reference evidence="3" key="1">
    <citation type="submission" date="2016-10" db="EMBL/GenBank/DDBJ databases">
        <authorList>
            <person name="Varghese N."/>
            <person name="Submissions S."/>
        </authorList>
    </citation>
    <scope>NUCLEOTIDE SEQUENCE [LARGE SCALE GENOMIC DNA]</scope>
    <source>
        <strain evidence="3">CGMCC 4.6609</strain>
    </source>
</reference>
<feature type="domain" description="HTH cro/C1-type" evidence="1">
    <location>
        <begin position="13"/>
        <end position="63"/>
    </location>
</feature>
<accession>A0A1H0WU17</accession>
<evidence type="ECO:0000313" key="2">
    <source>
        <dbReference type="EMBL" id="SDP94183.1"/>
    </source>
</evidence>
<dbReference type="Pfam" id="PF13560">
    <property type="entry name" value="HTH_31"/>
    <property type="match status" value="1"/>
</dbReference>
<sequence length="418" mass="45484">MNAAKRRGFALRRRNRGFTQERLAAALEIDRTTVQRWESGECAPQPWMLPRLAKILQVTTTELDDLLTEPTIIAAELDNVETANPLEGGDEVLRRELLAGVLGVAGYALLGKPEAQAGTEPMTVAQLRILVDRAQSDYLACRYQELSRGLPGLIRTAQITRDAIDADQRLQAEALLATTYRHATWLALRLGEDGLACGLSEQAMAAARKSGDLLVESEVAQMGAVVLRRFEQCGQAQQLVVDTADKIDIDTRIGDGPNAAAYAMLLETGAYTAAIAGNRGTALDLHAEAVQAARSRTPAQPGLAVTPSGVDANYLGLYGISVHRKLGDYGTAINAARAIHPSTITVLERRVRYWEDVALTFGAWGKRKEAFHALLAAERLAPQEVRLRPWAHRLTRQLRSSGPALPGLKEFATRSRIA</sequence>
<dbReference type="STRING" id="641025.SAMN05421507_12348"/>
<dbReference type="Proteomes" id="UP000199691">
    <property type="component" value="Unassembled WGS sequence"/>
</dbReference>
<name>A0A1H0WU17_9PSEU</name>
<gene>
    <name evidence="2" type="ORF">SAMN05421507_12348</name>
</gene>
<keyword evidence="3" id="KW-1185">Reference proteome</keyword>
<dbReference type="SUPFAM" id="SSF47413">
    <property type="entry name" value="lambda repressor-like DNA-binding domains"/>
    <property type="match status" value="1"/>
</dbReference>
<dbReference type="SMART" id="SM00530">
    <property type="entry name" value="HTH_XRE"/>
    <property type="match status" value="1"/>
</dbReference>
<dbReference type="Gene3D" id="1.10.260.40">
    <property type="entry name" value="lambda repressor-like DNA-binding domains"/>
    <property type="match status" value="1"/>
</dbReference>
<organism evidence="2 3">
    <name type="scientific">Lentzea jiangxiensis</name>
    <dbReference type="NCBI Taxonomy" id="641025"/>
    <lineage>
        <taxon>Bacteria</taxon>
        <taxon>Bacillati</taxon>
        <taxon>Actinomycetota</taxon>
        <taxon>Actinomycetes</taxon>
        <taxon>Pseudonocardiales</taxon>
        <taxon>Pseudonocardiaceae</taxon>
        <taxon>Lentzea</taxon>
    </lineage>
</organism>
<dbReference type="CDD" id="cd00093">
    <property type="entry name" value="HTH_XRE"/>
    <property type="match status" value="1"/>
</dbReference>
<dbReference type="InterPro" id="IPR010982">
    <property type="entry name" value="Lambda_DNA-bd_dom_sf"/>
</dbReference>
<dbReference type="RefSeq" id="WP_176960122.1">
    <property type="nucleotide sequence ID" value="NZ_FNIX01000023.1"/>
</dbReference>
<dbReference type="InterPro" id="IPR001387">
    <property type="entry name" value="Cro/C1-type_HTH"/>
</dbReference>
<dbReference type="GO" id="GO:0003677">
    <property type="term" value="F:DNA binding"/>
    <property type="evidence" value="ECO:0007669"/>
    <property type="project" value="InterPro"/>
</dbReference>
<evidence type="ECO:0000259" key="1">
    <source>
        <dbReference type="PROSITE" id="PS50943"/>
    </source>
</evidence>
<dbReference type="AlphaFoldDB" id="A0A1H0WU17"/>
<dbReference type="EMBL" id="FNIX01000023">
    <property type="protein sequence ID" value="SDP94183.1"/>
    <property type="molecule type" value="Genomic_DNA"/>
</dbReference>
<dbReference type="PROSITE" id="PS50943">
    <property type="entry name" value="HTH_CROC1"/>
    <property type="match status" value="1"/>
</dbReference>
<protein>
    <submittedName>
        <fullName evidence="2">Helix-turn-helix domain-containing protein</fullName>
    </submittedName>
</protein>
<evidence type="ECO:0000313" key="3">
    <source>
        <dbReference type="Proteomes" id="UP000199691"/>
    </source>
</evidence>
<proteinExistence type="predicted"/>